<dbReference type="Gene3D" id="3.50.50.60">
    <property type="entry name" value="FAD/NAD(P)-binding domain"/>
    <property type="match status" value="1"/>
</dbReference>
<accession>A0A1C4W0P3</accession>
<dbReference type="PANTHER" id="PTHR43422:SF3">
    <property type="entry name" value="THIAMINE THIAZOLE SYNTHASE"/>
    <property type="match status" value="1"/>
</dbReference>
<keyword evidence="2" id="KW-1185">Reference proteome</keyword>
<sequence>MAVNPGSRAVVLGGSMAGLLAARVLADAYDEVTIVDRDELTGTGARRGVPQGRHVHGLLARGQQILEELFPGFTGRAVAAGVPTGDLGELRWFFNGRPLRRASTGLICVSASRPLLEAQVRDAVTALPGVRLRAGCDIVGPVTTEDRGRVTGVRVHPRGATGEEVIPADLVVDATGRGSRLPVWLAELGYQRPAETRVPIDLAYTTRHYRLRDESILHGDLSINPVSTPSHPRGAFFSRIQDGRSVLSLTGVLGDHPPADERGFLDFVRSLPVPDIFDVIHDAEPLDDPVSFRYPASVRRHYERLDRFPAGLLVLGDALCSFNPVYGQGMTVAALEALTLREHLRTGLAPRPADFFRDAARVVDVPWDISAGGDLSFPGVVGPRPPKVRMANAYMGRLQAAAVRDGAVTRTFMRVAGLVDPPTDLMRPGMVWRVLTRSRGVPPAPARPAEPAAVGD</sequence>
<proteinExistence type="predicted"/>
<dbReference type="AlphaFoldDB" id="A0A1C4W0P3"/>
<gene>
    <name evidence="1" type="ORF">GA0070214_10379</name>
</gene>
<organism evidence="1 2">
    <name type="scientific">Micromonospora chaiyaphumensis</name>
    <dbReference type="NCBI Taxonomy" id="307119"/>
    <lineage>
        <taxon>Bacteria</taxon>
        <taxon>Bacillati</taxon>
        <taxon>Actinomycetota</taxon>
        <taxon>Actinomycetes</taxon>
        <taxon>Micromonosporales</taxon>
        <taxon>Micromonosporaceae</taxon>
        <taxon>Micromonospora</taxon>
    </lineage>
</organism>
<protein>
    <submittedName>
        <fullName evidence="1">2-polyprenyl-6-methoxyphenol hydroxylase</fullName>
    </submittedName>
</protein>
<dbReference type="InterPro" id="IPR036188">
    <property type="entry name" value="FAD/NAD-bd_sf"/>
</dbReference>
<dbReference type="PANTHER" id="PTHR43422">
    <property type="entry name" value="THIAMINE THIAZOLE SYNTHASE"/>
    <property type="match status" value="1"/>
</dbReference>
<dbReference type="Proteomes" id="UP000199629">
    <property type="component" value="Unassembled WGS sequence"/>
</dbReference>
<reference evidence="2" key="1">
    <citation type="submission" date="2016-06" db="EMBL/GenBank/DDBJ databases">
        <authorList>
            <person name="Varghese N."/>
            <person name="Submissions Spin"/>
        </authorList>
    </citation>
    <scope>NUCLEOTIDE SEQUENCE [LARGE SCALE GENOMIC DNA]</scope>
    <source>
        <strain evidence="2">DSM 45246</strain>
    </source>
</reference>
<dbReference type="SUPFAM" id="SSF51905">
    <property type="entry name" value="FAD/NAD(P)-binding domain"/>
    <property type="match status" value="1"/>
</dbReference>
<dbReference type="Pfam" id="PF12831">
    <property type="entry name" value="FAD_oxidored"/>
    <property type="match status" value="1"/>
</dbReference>
<dbReference type="EMBL" id="FMCS01000003">
    <property type="protein sequence ID" value="SCE89559.1"/>
    <property type="molecule type" value="Genomic_DNA"/>
</dbReference>
<evidence type="ECO:0000313" key="1">
    <source>
        <dbReference type="EMBL" id="SCE89559.1"/>
    </source>
</evidence>
<name>A0A1C4W0P3_9ACTN</name>
<evidence type="ECO:0000313" key="2">
    <source>
        <dbReference type="Proteomes" id="UP000199629"/>
    </source>
</evidence>